<evidence type="ECO:0000313" key="2">
    <source>
        <dbReference type="EMBL" id="CAD7278852.1"/>
    </source>
</evidence>
<dbReference type="GO" id="GO:0003677">
    <property type="term" value="F:DNA binding"/>
    <property type="evidence" value="ECO:0007669"/>
    <property type="project" value="TreeGrafter"/>
</dbReference>
<feature type="compositionally biased region" description="Basic and acidic residues" evidence="1">
    <location>
        <begin position="376"/>
        <end position="394"/>
    </location>
</feature>
<dbReference type="EMBL" id="CAJPEX010001389">
    <property type="protein sequence ID" value="CAG0919004.1"/>
    <property type="molecule type" value="Genomic_DNA"/>
</dbReference>
<protein>
    <submittedName>
        <fullName evidence="2">Uncharacterized protein</fullName>
    </submittedName>
</protein>
<feature type="compositionally biased region" description="Acidic residues" evidence="1">
    <location>
        <begin position="636"/>
        <end position="648"/>
    </location>
</feature>
<feature type="region of interest" description="Disordered" evidence="1">
    <location>
        <begin position="376"/>
        <end position="404"/>
    </location>
</feature>
<keyword evidence="3" id="KW-1185">Reference proteome</keyword>
<dbReference type="InterPro" id="IPR044998">
    <property type="entry name" value="Timeless"/>
</dbReference>
<dbReference type="PANTHER" id="PTHR22940:SF4">
    <property type="entry name" value="PROTEIN TIMELESS HOMOLOG"/>
    <property type="match status" value="1"/>
</dbReference>
<feature type="compositionally biased region" description="Acidic residues" evidence="1">
    <location>
        <begin position="238"/>
        <end position="258"/>
    </location>
</feature>
<evidence type="ECO:0000256" key="1">
    <source>
        <dbReference type="SAM" id="MobiDB-lite"/>
    </source>
</evidence>
<feature type="compositionally biased region" description="Acidic residues" evidence="1">
    <location>
        <begin position="524"/>
        <end position="539"/>
    </location>
</feature>
<evidence type="ECO:0000313" key="3">
    <source>
        <dbReference type="Proteomes" id="UP000678499"/>
    </source>
</evidence>
<feature type="compositionally biased region" description="Basic and acidic residues" evidence="1">
    <location>
        <begin position="477"/>
        <end position="497"/>
    </location>
</feature>
<proteinExistence type="predicted"/>
<dbReference type="OrthoDB" id="310853at2759"/>
<gene>
    <name evidence="2" type="ORF">NMOB1V02_LOCUS6548</name>
</gene>
<feature type="region of interest" description="Disordered" evidence="1">
    <location>
        <begin position="438"/>
        <end position="664"/>
    </location>
</feature>
<sequence length="664" mass="75744">MMTDKRKMRLWAKRLHIAFRAYHELLMNIVSMSCQRDQTMQSAARILKSNIFYQPEFRDMLPIHLHRFSRAKFSVDYLKDLVETNHVYLKLLEDFTKVHSKIVIQKKIRSKKQKKKRDTKKETEESRQTRLEEEWGTLSGIFPQVFEGISESELEDVIPFDLLLTEEEEKKADAIKRMQSALRKVDSGGCLEALSLLRSVRLLITDGTFGPPEVKMTSDDEVRLLREMFFANIGTHAEEEEAKESDKEDEDSEEEEEMNERVVEKELEFKDFVVRYANAKVVENYSFLLKSYEQNSAHTNHCIVKMFHRLAFDSGLAPVLNCGAALRLRAEYLEKSCLHGVGFDLVPDAKFFGEGFGFSTDKTTLKERKKLLKRMEREKKYQERKARKVSDKTKQNKSAKATVKKSTTFKSSEFIDSNDSSSDDESALQRILGRAAGVEATTHADEERDEIFGKTSADVERLSSVSSNESSSDDVDSDRKAGNSRVGERSRNKEAWKRARRLMYSNSDDEAQLILDSSAKSGNLDEEKDSTDDEGENEASSESRRKIADKAPKPVIGADPFDALMKASKSPTSSGRVRNSSSSEGEVRVVPNDDEDDETSRSPMRKRRRTVLSSDEEDEVNEPRDDGGEKLSTVIGDEESNDSDDDDVVGFRRKSRMRVESDSD</sequence>
<dbReference type="EMBL" id="OA883426">
    <property type="protein sequence ID" value="CAD7278852.1"/>
    <property type="molecule type" value="Genomic_DNA"/>
</dbReference>
<feature type="compositionally biased region" description="Basic and acidic residues" evidence="1">
    <location>
        <begin position="541"/>
        <end position="552"/>
    </location>
</feature>
<feature type="region of interest" description="Disordered" evidence="1">
    <location>
        <begin position="237"/>
        <end position="260"/>
    </location>
</feature>
<dbReference type="GO" id="GO:0043111">
    <property type="term" value="P:replication fork arrest"/>
    <property type="evidence" value="ECO:0007669"/>
    <property type="project" value="TreeGrafter"/>
</dbReference>
<dbReference type="PANTHER" id="PTHR22940">
    <property type="entry name" value="TIMEOUT/TIMELESS-2"/>
    <property type="match status" value="1"/>
</dbReference>
<feature type="compositionally biased region" description="Low complexity" evidence="1">
    <location>
        <begin position="573"/>
        <end position="590"/>
    </location>
</feature>
<dbReference type="GO" id="GO:0000076">
    <property type="term" value="P:DNA replication checkpoint signaling"/>
    <property type="evidence" value="ECO:0007669"/>
    <property type="project" value="TreeGrafter"/>
</dbReference>
<name>A0A7R9BNY2_9CRUS</name>
<accession>A0A7R9BNY2</accession>
<dbReference type="GO" id="GO:0031298">
    <property type="term" value="C:replication fork protection complex"/>
    <property type="evidence" value="ECO:0007669"/>
    <property type="project" value="TreeGrafter"/>
</dbReference>
<feature type="compositionally biased region" description="Basic and acidic residues" evidence="1">
    <location>
        <begin position="442"/>
        <end position="461"/>
    </location>
</feature>
<dbReference type="GO" id="GO:0006281">
    <property type="term" value="P:DNA repair"/>
    <property type="evidence" value="ECO:0007669"/>
    <property type="project" value="TreeGrafter"/>
</dbReference>
<organism evidence="2">
    <name type="scientific">Notodromas monacha</name>
    <dbReference type="NCBI Taxonomy" id="399045"/>
    <lineage>
        <taxon>Eukaryota</taxon>
        <taxon>Metazoa</taxon>
        <taxon>Ecdysozoa</taxon>
        <taxon>Arthropoda</taxon>
        <taxon>Crustacea</taxon>
        <taxon>Oligostraca</taxon>
        <taxon>Ostracoda</taxon>
        <taxon>Podocopa</taxon>
        <taxon>Podocopida</taxon>
        <taxon>Cypridocopina</taxon>
        <taxon>Cypridoidea</taxon>
        <taxon>Cyprididae</taxon>
        <taxon>Notodromas</taxon>
    </lineage>
</organism>
<dbReference type="AlphaFoldDB" id="A0A7R9BNY2"/>
<dbReference type="Proteomes" id="UP000678499">
    <property type="component" value="Unassembled WGS sequence"/>
</dbReference>
<reference evidence="2" key="1">
    <citation type="submission" date="2020-11" db="EMBL/GenBank/DDBJ databases">
        <authorList>
            <person name="Tran Van P."/>
        </authorList>
    </citation>
    <scope>NUCLEOTIDE SEQUENCE</scope>
</reference>